<feature type="compositionally biased region" description="Polar residues" evidence="1">
    <location>
        <begin position="70"/>
        <end position="79"/>
    </location>
</feature>
<evidence type="ECO:0000256" key="1">
    <source>
        <dbReference type="SAM" id="MobiDB-lite"/>
    </source>
</evidence>
<dbReference type="PANTHER" id="PTHR33085">
    <property type="entry name" value="OS12G0113100 PROTEIN-RELATED"/>
    <property type="match status" value="1"/>
</dbReference>
<accession>A0A0A8ZIJ8</accession>
<dbReference type="InterPro" id="IPR012871">
    <property type="entry name" value="DUF1668_ORYSA"/>
</dbReference>
<sequence length="485" mass="53699">MTPPTANLLDAPASTLSAAANHPADIRPSGGRQSPPSSISTPLHRDAGRQARSRKKVKRETSRGEEETKSQIGREQSNMSKRLCIESHGDQPQRIQGGHSVRDVSAISKRPLLGRCSGAEYDTSRLVRCTAARPVEQRQQQHLYLVVDDWARGYSVHRLDEDDFVSDPDLDARPAVSPLFRIEAQHPHPWSIAAHGTKVLAMQPSKSSPGIPVFDTATLAVTTCPFPRSRGDCGLKPIHVSAGGRLLAFAYLFVDVLGPEPPPTDESWSWTAAEEPAPFVSMLVSSYAVHPDGRTVFMSVERWRPDICGSIREFHIRTRNSTFAFDMESLEWTHVGEWLLPFKGQAYYDRELDAWVGLCLHKEGAGRVCCCDVLPVPAATGAGSETAMPAWKLGRDVLFDAGSDVHLGATLVYRGDSRFRLVQSQAHPNSDRHKRIRVLKTTAFGLKYDKDGNLRTTHRRAYASISYQIAHDRVGPVQNPVAFWM</sequence>
<name>A0A0A8ZIJ8_ARUDO</name>
<evidence type="ECO:0000313" key="2">
    <source>
        <dbReference type="EMBL" id="JAD38596.1"/>
    </source>
</evidence>
<reference evidence="2" key="2">
    <citation type="journal article" date="2015" name="Data Brief">
        <title>Shoot transcriptome of the giant reed, Arundo donax.</title>
        <authorList>
            <person name="Barrero R.A."/>
            <person name="Guerrero F.D."/>
            <person name="Moolhuijzen P."/>
            <person name="Goolsby J.A."/>
            <person name="Tidwell J."/>
            <person name="Bellgard S.E."/>
            <person name="Bellgard M.I."/>
        </authorList>
    </citation>
    <scope>NUCLEOTIDE SEQUENCE</scope>
    <source>
        <tissue evidence="2">Shoot tissue taken approximately 20 cm above the soil surface</tissue>
    </source>
</reference>
<protein>
    <submittedName>
        <fullName evidence="2">Uncharacterized protein</fullName>
    </submittedName>
</protein>
<feature type="compositionally biased region" description="Basic and acidic residues" evidence="1">
    <location>
        <begin position="59"/>
        <end position="69"/>
    </location>
</feature>
<organism evidence="2">
    <name type="scientific">Arundo donax</name>
    <name type="common">Giant reed</name>
    <name type="synonym">Donax arundinaceus</name>
    <dbReference type="NCBI Taxonomy" id="35708"/>
    <lineage>
        <taxon>Eukaryota</taxon>
        <taxon>Viridiplantae</taxon>
        <taxon>Streptophyta</taxon>
        <taxon>Embryophyta</taxon>
        <taxon>Tracheophyta</taxon>
        <taxon>Spermatophyta</taxon>
        <taxon>Magnoliopsida</taxon>
        <taxon>Liliopsida</taxon>
        <taxon>Poales</taxon>
        <taxon>Poaceae</taxon>
        <taxon>PACMAD clade</taxon>
        <taxon>Arundinoideae</taxon>
        <taxon>Arundineae</taxon>
        <taxon>Arundo</taxon>
    </lineage>
</organism>
<reference evidence="2" key="1">
    <citation type="submission" date="2014-09" db="EMBL/GenBank/DDBJ databases">
        <authorList>
            <person name="Magalhaes I.L.F."/>
            <person name="Oliveira U."/>
            <person name="Santos F.R."/>
            <person name="Vidigal T.H.D.A."/>
            <person name="Brescovit A.D."/>
            <person name="Santos A.J."/>
        </authorList>
    </citation>
    <scope>NUCLEOTIDE SEQUENCE</scope>
    <source>
        <tissue evidence="2">Shoot tissue taken approximately 20 cm above the soil surface</tissue>
    </source>
</reference>
<proteinExistence type="predicted"/>
<feature type="region of interest" description="Disordered" evidence="1">
    <location>
        <begin position="1"/>
        <end position="79"/>
    </location>
</feature>
<feature type="compositionally biased region" description="Low complexity" evidence="1">
    <location>
        <begin position="26"/>
        <end position="40"/>
    </location>
</feature>
<dbReference type="PANTHER" id="PTHR33085:SF128">
    <property type="entry name" value="DUF1618 DOMAIN-CONTAINING PROTEIN"/>
    <property type="match status" value="1"/>
</dbReference>
<dbReference type="AlphaFoldDB" id="A0A0A8ZIJ8"/>
<dbReference type="EMBL" id="GBRH01259299">
    <property type="protein sequence ID" value="JAD38596.1"/>
    <property type="molecule type" value="Transcribed_RNA"/>
</dbReference>
<dbReference type="Pfam" id="PF07893">
    <property type="entry name" value="DUF1668"/>
    <property type="match status" value="1"/>
</dbReference>